<gene>
    <name evidence="2" type="ORF">R1sor_023379</name>
</gene>
<sequence length="163" mass="17603">MKQKTIPETMADPSKIAETMTDPSNKLPAQKANEAAAGPSKDKLKLKAKESAAGPSKPTRKPRTVAPKDLDLSITEIVKPEPDTSMYEGFNEDKGGDDDCQEIVDMDAPGVVKEGEDPNEVAKGLVESGYPVLMRVTKKQFMELNERDIPGLNCGPPANISLH</sequence>
<comment type="caution">
    <text evidence="2">The sequence shown here is derived from an EMBL/GenBank/DDBJ whole genome shotgun (WGS) entry which is preliminary data.</text>
</comment>
<feature type="compositionally biased region" description="Basic and acidic residues" evidence="1">
    <location>
        <begin position="40"/>
        <end position="50"/>
    </location>
</feature>
<proteinExistence type="predicted"/>
<protein>
    <submittedName>
        <fullName evidence="2">Uncharacterized protein</fullName>
    </submittedName>
</protein>
<evidence type="ECO:0000256" key="1">
    <source>
        <dbReference type="SAM" id="MobiDB-lite"/>
    </source>
</evidence>
<dbReference type="EMBL" id="JBJQOH010000007">
    <property type="protein sequence ID" value="KAL3680423.1"/>
    <property type="molecule type" value="Genomic_DNA"/>
</dbReference>
<keyword evidence="3" id="KW-1185">Reference proteome</keyword>
<evidence type="ECO:0000313" key="2">
    <source>
        <dbReference type="EMBL" id="KAL3680423.1"/>
    </source>
</evidence>
<evidence type="ECO:0000313" key="3">
    <source>
        <dbReference type="Proteomes" id="UP001633002"/>
    </source>
</evidence>
<name>A0ABD3GN94_9MARC</name>
<dbReference type="Proteomes" id="UP001633002">
    <property type="component" value="Unassembled WGS sequence"/>
</dbReference>
<accession>A0ABD3GN94</accession>
<reference evidence="2 3" key="1">
    <citation type="submission" date="2024-09" db="EMBL/GenBank/DDBJ databases">
        <title>Chromosome-scale assembly of Riccia sorocarpa.</title>
        <authorList>
            <person name="Paukszto L."/>
        </authorList>
    </citation>
    <scope>NUCLEOTIDE SEQUENCE [LARGE SCALE GENOMIC DNA]</scope>
    <source>
        <strain evidence="2">LP-2024</strain>
        <tissue evidence="2">Aerial parts of the thallus</tissue>
    </source>
</reference>
<organism evidence="2 3">
    <name type="scientific">Riccia sorocarpa</name>
    <dbReference type="NCBI Taxonomy" id="122646"/>
    <lineage>
        <taxon>Eukaryota</taxon>
        <taxon>Viridiplantae</taxon>
        <taxon>Streptophyta</taxon>
        <taxon>Embryophyta</taxon>
        <taxon>Marchantiophyta</taxon>
        <taxon>Marchantiopsida</taxon>
        <taxon>Marchantiidae</taxon>
        <taxon>Marchantiales</taxon>
        <taxon>Ricciaceae</taxon>
        <taxon>Riccia</taxon>
    </lineage>
</organism>
<feature type="region of interest" description="Disordered" evidence="1">
    <location>
        <begin position="1"/>
        <end position="67"/>
    </location>
</feature>
<dbReference type="AlphaFoldDB" id="A0ABD3GN94"/>